<name>A0A2S3HKB1_9POAL</name>
<reference evidence="1" key="1">
    <citation type="submission" date="2018-04" db="EMBL/GenBank/DDBJ databases">
        <title>WGS assembly of Panicum hallii.</title>
        <authorList>
            <person name="Lovell J."/>
            <person name="Jenkins J."/>
            <person name="Lowry D."/>
            <person name="Mamidi S."/>
            <person name="Sreedasyam A."/>
            <person name="Weng X."/>
            <person name="Barry K."/>
            <person name="Bonette J."/>
            <person name="Campitelli B."/>
            <person name="Daum C."/>
            <person name="Gordon S."/>
            <person name="Gould B."/>
            <person name="Lipzen A."/>
            <person name="Macqueen A."/>
            <person name="Palacio-Mejia J."/>
            <person name="Plott C."/>
            <person name="Shakirov E."/>
            <person name="Shu S."/>
            <person name="Yoshinaga Y."/>
            <person name="Zane M."/>
            <person name="Rokhsar D."/>
            <person name="Grimwood J."/>
            <person name="Schmutz J."/>
            <person name="Juenger T."/>
        </authorList>
    </citation>
    <scope>NUCLEOTIDE SEQUENCE [LARGE SCALE GENOMIC DNA]</scope>
    <source>
        <strain evidence="1">FIL2</strain>
    </source>
</reference>
<accession>A0A2S3HKB1</accession>
<protein>
    <submittedName>
        <fullName evidence="1">Uncharacterized protein</fullName>
    </submittedName>
</protein>
<dbReference type="Proteomes" id="UP000243499">
    <property type="component" value="Chromosome 4"/>
</dbReference>
<evidence type="ECO:0000313" key="1">
    <source>
        <dbReference type="EMBL" id="PAN24659.1"/>
    </source>
</evidence>
<sequence>MKGAGAAVHVREEGGGSCCGMRTTAGKGAEEPYCVIYHCITFSQAKRKDKGMVLITATHFRLQL</sequence>
<gene>
    <name evidence="1" type="ORF">PAHAL_4G344300</name>
</gene>
<dbReference type="AlphaFoldDB" id="A0A2S3HKB1"/>
<proteinExistence type="predicted"/>
<dbReference type="EMBL" id="CM008049">
    <property type="protein sequence ID" value="PAN24659.1"/>
    <property type="molecule type" value="Genomic_DNA"/>
</dbReference>
<dbReference type="Gramene" id="PAN24659">
    <property type="protein sequence ID" value="PAN24659"/>
    <property type="gene ID" value="PAHAL_4G344300"/>
</dbReference>
<organism evidence="1">
    <name type="scientific">Panicum hallii</name>
    <dbReference type="NCBI Taxonomy" id="206008"/>
    <lineage>
        <taxon>Eukaryota</taxon>
        <taxon>Viridiplantae</taxon>
        <taxon>Streptophyta</taxon>
        <taxon>Embryophyta</taxon>
        <taxon>Tracheophyta</taxon>
        <taxon>Spermatophyta</taxon>
        <taxon>Magnoliopsida</taxon>
        <taxon>Liliopsida</taxon>
        <taxon>Poales</taxon>
        <taxon>Poaceae</taxon>
        <taxon>PACMAD clade</taxon>
        <taxon>Panicoideae</taxon>
        <taxon>Panicodae</taxon>
        <taxon>Paniceae</taxon>
        <taxon>Panicinae</taxon>
        <taxon>Panicum</taxon>
        <taxon>Panicum sect. Panicum</taxon>
    </lineage>
</organism>